<dbReference type="PANTHER" id="PTHR30126">
    <property type="entry name" value="HTH-TYPE TRANSCRIPTIONAL REGULATOR"/>
    <property type="match status" value="1"/>
</dbReference>
<sequence>MSIYLAMPAQEFDWNDLKLLTTLHQAGSLSATAQQLQVDVSTISRRLAAAEQRLHSTLFIRTPKGYQATELGLAFMQQAQPITQQLQQLLESTQQQAQAVQGTVRITAVDFIFSSWLGRELAAFQQQHPQLCLELINADRDLSFSHSETDLAIRFARPQQDAALFMRKVGELGLAIYAAPQFADLTPQQWAAQPWLSYTQALAHVPEMRWLAQHYPKASICLKSCHLPTLLQACQQGLGLALLPCMLAEQAGLKRLSPMPVLQREIWLLSHRQIGQIQRFETVYRWLLQLFADYAEQLRGTPLSVVD</sequence>
<dbReference type="RefSeq" id="WP_286592987.1">
    <property type="nucleotide sequence ID" value="NZ_JACANB010000001.1"/>
</dbReference>
<accession>A0AAW7DMV7</accession>
<evidence type="ECO:0000256" key="1">
    <source>
        <dbReference type="ARBA" id="ARBA00009437"/>
    </source>
</evidence>
<reference evidence="6" key="2">
    <citation type="journal article" date="2022" name="Sci. Total Environ.">
        <title>Prevalence, transmission, and molecular epidemiology of tet(X)-positive bacteria among humans, animals, and environmental niches in China: An epidemiological, and genomic-based study.</title>
        <authorList>
            <person name="Dong N."/>
            <person name="Zeng Y."/>
            <person name="Cai C."/>
            <person name="Sun C."/>
            <person name="Lu J."/>
            <person name="Liu C."/>
            <person name="Zhou H."/>
            <person name="Sun Q."/>
            <person name="Shu L."/>
            <person name="Wang H."/>
            <person name="Wang Y."/>
            <person name="Wang S."/>
            <person name="Wu C."/>
            <person name="Chan E.W."/>
            <person name="Chen G."/>
            <person name="Shen Z."/>
            <person name="Chen S."/>
            <person name="Zhang R."/>
        </authorList>
    </citation>
    <scope>NUCLEOTIDE SEQUENCE</scope>
    <source>
        <strain evidence="6">DF46-2-2</strain>
    </source>
</reference>
<dbReference type="SUPFAM" id="SSF53850">
    <property type="entry name" value="Periplasmic binding protein-like II"/>
    <property type="match status" value="1"/>
</dbReference>
<keyword evidence="4" id="KW-0804">Transcription</keyword>
<dbReference type="InterPro" id="IPR036390">
    <property type="entry name" value="WH_DNA-bd_sf"/>
</dbReference>
<comment type="caution">
    <text evidence="6">The sequence shown here is derived from an EMBL/GenBank/DDBJ whole genome shotgun (WGS) entry which is preliminary data.</text>
</comment>
<dbReference type="InterPro" id="IPR036388">
    <property type="entry name" value="WH-like_DNA-bd_sf"/>
</dbReference>
<dbReference type="PANTHER" id="PTHR30126:SF39">
    <property type="entry name" value="HTH-TYPE TRANSCRIPTIONAL REGULATOR CYSL"/>
    <property type="match status" value="1"/>
</dbReference>
<dbReference type="Gene3D" id="1.10.10.10">
    <property type="entry name" value="Winged helix-like DNA-binding domain superfamily/Winged helix DNA-binding domain"/>
    <property type="match status" value="1"/>
</dbReference>
<organism evidence="6 7">
    <name type="scientific">Thiopseudomonas alkaliphila</name>
    <dbReference type="NCBI Taxonomy" id="1697053"/>
    <lineage>
        <taxon>Bacteria</taxon>
        <taxon>Pseudomonadati</taxon>
        <taxon>Pseudomonadota</taxon>
        <taxon>Gammaproteobacteria</taxon>
        <taxon>Pseudomonadales</taxon>
        <taxon>Pseudomonadaceae</taxon>
        <taxon>Thiopseudomonas</taxon>
    </lineage>
</organism>
<keyword evidence="3" id="KW-0238">DNA-binding</keyword>
<dbReference type="AlphaFoldDB" id="A0AAW7DMV7"/>
<dbReference type="InterPro" id="IPR000847">
    <property type="entry name" value="LysR_HTH_N"/>
</dbReference>
<evidence type="ECO:0000313" key="7">
    <source>
        <dbReference type="Proteomes" id="UP001173465"/>
    </source>
</evidence>
<keyword evidence="2" id="KW-0805">Transcription regulation</keyword>
<reference evidence="6" key="1">
    <citation type="submission" date="2020-06" db="EMBL/GenBank/DDBJ databases">
        <authorList>
            <person name="Dong N."/>
        </authorList>
    </citation>
    <scope>NUCLEOTIDE SEQUENCE</scope>
    <source>
        <strain evidence="6">DF46-2-2</strain>
    </source>
</reference>
<dbReference type="Pfam" id="PF03466">
    <property type="entry name" value="LysR_substrate"/>
    <property type="match status" value="1"/>
</dbReference>
<dbReference type="GO" id="GO:0003700">
    <property type="term" value="F:DNA-binding transcription factor activity"/>
    <property type="evidence" value="ECO:0007669"/>
    <property type="project" value="InterPro"/>
</dbReference>
<dbReference type="Gene3D" id="3.40.190.290">
    <property type="match status" value="1"/>
</dbReference>
<evidence type="ECO:0000256" key="3">
    <source>
        <dbReference type="ARBA" id="ARBA00023125"/>
    </source>
</evidence>
<evidence type="ECO:0000313" key="6">
    <source>
        <dbReference type="EMBL" id="MDM1695415.1"/>
    </source>
</evidence>
<dbReference type="GO" id="GO:0000976">
    <property type="term" value="F:transcription cis-regulatory region binding"/>
    <property type="evidence" value="ECO:0007669"/>
    <property type="project" value="TreeGrafter"/>
</dbReference>
<evidence type="ECO:0000259" key="5">
    <source>
        <dbReference type="PROSITE" id="PS50931"/>
    </source>
</evidence>
<dbReference type="Pfam" id="PF00126">
    <property type="entry name" value="HTH_1"/>
    <property type="match status" value="1"/>
</dbReference>
<comment type="similarity">
    <text evidence="1">Belongs to the LysR transcriptional regulatory family.</text>
</comment>
<dbReference type="InterPro" id="IPR005119">
    <property type="entry name" value="LysR_subst-bd"/>
</dbReference>
<feature type="domain" description="HTH lysR-type" evidence="5">
    <location>
        <begin position="12"/>
        <end position="69"/>
    </location>
</feature>
<evidence type="ECO:0000256" key="2">
    <source>
        <dbReference type="ARBA" id="ARBA00023015"/>
    </source>
</evidence>
<protein>
    <submittedName>
        <fullName evidence="6">LysR family transcriptional regulator</fullName>
    </submittedName>
</protein>
<evidence type="ECO:0000256" key="4">
    <source>
        <dbReference type="ARBA" id="ARBA00023163"/>
    </source>
</evidence>
<gene>
    <name evidence="6" type="ORF">HX099_01845</name>
</gene>
<dbReference type="Proteomes" id="UP001173465">
    <property type="component" value="Unassembled WGS sequence"/>
</dbReference>
<dbReference type="EMBL" id="JACANB010000001">
    <property type="protein sequence ID" value="MDM1695415.1"/>
    <property type="molecule type" value="Genomic_DNA"/>
</dbReference>
<proteinExistence type="inferred from homology"/>
<dbReference type="PROSITE" id="PS50931">
    <property type="entry name" value="HTH_LYSR"/>
    <property type="match status" value="1"/>
</dbReference>
<name>A0AAW7DMV7_9GAMM</name>
<dbReference type="SUPFAM" id="SSF46785">
    <property type="entry name" value="Winged helix' DNA-binding domain"/>
    <property type="match status" value="1"/>
</dbReference>